<keyword evidence="3" id="KW-0285">Flavoprotein</keyword>
<dbReference type="Pfam" id="PF02913">
    <property type="entry name" value="FAD-oxidase_C"/>
    <property type="match status" value="1"/>
</dbReference>
<keyword evidence="4" id="KW-0274">FAD</keyword>
<dbReference type="InterPro" id="IPR016166">
    <property type="entry name" value="FAD-bd_PCMH"/>
</dbReference>
<dbReference type="Gene3D" id="3.30.70.2740">
    <property type="match status" value="1"/>
</dbReference>
<dbReference type="Gene3D" id="3.30.70.2190">
    <property type="match status" value="1"/>
</dbReference>
<comment type="caution">
    <text evidence="7">The sequence shown here is derived from an EMBL/GenBank/DDBJ whole genome shotgun (WGS) entry which is preliminary data.</text>
</comment>
<dbReference type="Gene3D" id="3.30.465.10">
    <property type="match status" value="1"/>
</dbReference>
<evidence type="ECO:0000256" key="4">
    <source>
        <dbReference type="ARBA" id="ARBA00022827"/>
    </source>
</evidence>
<comment type="similarity">
    <text evidence="2">Belongs to the FAD-binding oxidoreductase/transferase type 4 family.</text>
</comment>
<evidence type="ECO:0000256" key="5">
    <source>
        <dbReference type="ARBA" id="ARBA00023002"/>
    </source>
</evidence>
<organism evidence="7 8">
    <name type="scientific">Novilysobacter erysipheiresistens</name>
    <dbReference type="NCBI Taxonomy" id="1749332"/>
    <lineage>
        <taxon>Bacteria</taxon>
        <taxon>Pseudomonadati</taxon>
        <taxon>Pseudomonadota</taxon>
        <taxon>Gammaproteobacteria</taxon>
        <taxon>Lysobacterales</taxon>
        <taxon>Lysobacteraceae</taxon>
        <taxon>Novilysobacter</taxon>
    </lineage>
</organism>
<name>A0ABU7YW56_9GAMM</name>
<dbReference type="SUPFAM" id="SSF55103">
    <property type="entry name" value="FAD-linked oxidases, C-terminal domain"/>
    <property type="match status" value="1"/>
</dbReference>
<dbReference type="Pfam" id="PF01565">
    <property type="entry name" value="FAD_binding_4"/>
    <property type="match status" value="1"/>
</dbReference>
<sequence length="462" mass="49446">MTDPRFDALLAAAPGLRLTTERSDLEHYGCDWTRRWTPAPLAIALPASIGEVQALVRWANEHDIAIVPSGGRTGLSGGAVAANGELVVSLERMNRVLAFDPVDRSLTVQAGIALQAVHDAAREHGLQYPVDFGARGSCTIGGNIATNAGGIRVIRYGNTREWIAGLTVVTGAGDLLELNRGLLKNSSGYDLRHLLIGSEGTLGIVVEATLRLAEPAPPTNVMLLALPSFEGLMQVFAAFRERLQLEAFEFFTDRALRHVLAHGAQAPFDEVHPYYVVAEFAAGDGAHEAAALAAFEHCLDAGLVSDGVISQSDAQAAQLWRLREGITESLARHAPYKNDVSVRVSAMPAFLAEAQALLAREYPQFEVVWFGHIGDGNLHINVLKPEALEAADFVGQCESVTRLLADTLARHGGSISAEHGIGLVKKAYLEGTRSGAEIAIMRGIARVLDPNGIMNPGKLLDR</sequence>
<keyword evidence="8" id="KW-1185">Reference proteome</keyword>
<dbReference type="EMBL" id="JAXGFP010000002">
    <property type="protein sequence ID" value="MEG3183173.1"/>
    <property type="molecule type" value="Genomic_DNA"/>
</dbReference>
<dbReference type="Gene3D" id="1.10.45.10">
    <property type="entry name" value="Vanillyl-alcohol Oxidase, Chain A, domain 4"/>
    <property type="match status" value="1"/>
</dbReference>
<feature type="domain" description="FAD-binding PCMH-type" evidence="6">
    <location>
        <begin position="36"/>
        <end position="215"/>
    </location>
</feature>
<dbReference type="Proteomes" id="UP001355056">
    <property type="component" value="Unassembled WGS sequence"/>
</dbReference>
<dbReference type="PROSITE" id="PS51387">
    <property type="entry name" value="FAD_PCMH"/>
    <property type="match status" value="1"/>
</dbReference>
<comment type="cofactor">
    <cofactor evidence="1">
        <name>FAD</name>
        <dbReference type="ChEBI" id="CHEBI:57692"/>
    </cofactor>
</comment>
<evidence type="ECO:0000256" key="1">
    <source>
        <dbReference type="ARBA" id="ARBA00001974"/>
    </source>
</evidence>
<proteinExistence type="inferred from homology"/>
<dbReference type="RefSeq" id="WP_332614948.1">
    <property type="nucleotide sequence ID" value="NZ_JAXGFP010000002.1"/>
</dbReference>
<protein>
    <submittedName>
        <fullName evidence="7">FAD-binding oxidoreductase</fullName>
    </submittedName>
</protein>
<dbReference type="PANTHER" id="PTHR43716">
    <property type="entry name" value="D-2-HYDROXYGLUTARATE DEHYDROGENASE, MITOCHONDRIAL"/>
    <property type="match status" value="1"/>
</dbReference>
<gene>
    <name evidence="7" type="ORF">SNE34_03985</name>
</gene>
<evidence type="ECO:0000313" key="8">
    <source>
        <dbReference type="Proteomes" id="UP001355056"/>
    </source>
</evidence>
<dbReference type="InterPro" id="IPR016171">
    <property type="entry name" value="Vanillyl_alc_oxidase_C-sub2"/>
</dbReference>
<evidence type="ECO:0000256" key="3">
    <source>
        <dbReference type="ARBA" id="ARBA00022630"/>
    </source>
</evidence>
<dbReference type="SUPFAM" id="SSF56176">
    <property type="entry name" value="FAD-binding/transporter-associated domain-like"/>
    <property type="match status" value="1"/>
</dbReference>
<dbReference type="PANTHER" id="PTHR43716:SF1">
    <property type="entry name" value="D-2-HYDROXYGLUTARATE DEHYDROGENASE, MITOCHONDRIAL"/>
    <property type="match status" value="1"/>
</dbReference>
<evidence type="ECO:0000313" key="7">
    <source>
        <dbReference type="EMBL" id="MEG3183173.1"/>
    </source>
</evidence>
<evidence type="ECO:0000259" key="6">
    <source>
        <dbReference type="PROSITE" id="PS51387"/>
    </source>
</evidence>
<reference evidence="7 8" key="1">
    <citation type="journal article" date="2016" name="Int. J. Syst. Evol. Microbiol.">
        <title>Lysobacter erysipheiresistens sp. nov., an antagonist of powdery mildew, isolated from tobacco-cultivated soil.</title>
        <authorList>
            <person name="Xie B."/>
            <person name="Li T."/>
            <person name="Lin X."/>
            <person name="Wang C.J."/>
            <person name="Chen Y.J."/>
            <person name="Liu W.J."/>
            <person name="Zhao Z.W."/>
        </authorList>
    </citation>
    <scope>NUCLEOTIDE SEQUENCE [LARGE SCALE GENOMIC DNA]</scope>
    <source>
        <strain evidence="7 8">RS-LYSO-3</strain>
    </source>
</reference>
<accession>A0ABU7YW56</accession>
<dbReference type="InterPro" id="IPR016169">
    <property type="entry name" value="FAD-bd_PCMH_sub2"/>
</dbReference>
<dbReference type="InterPro" id="IPR004113">
    <property type="entry name" value="FAD-bd_oxidored_4_C"/>
</dbReference>
<evidence type="ECO:0000256" key="2">
    <source>
        <dbReference type="ARBA" id="ARBA00008000"/>
    </source>
</evidence>
<dbReference type="InterPro" id="IPR036318">
    <property type="entry name" value="FAD-bd_PCMH-like_sf"/>
</dbReference>
<dbReference type="InterPro" id="IPR051264">
    <property type="entry name" value="FAD-oxidored/transferase_4"/>
</dbReference>
<dbReference type="InterPro" id="IPR016164">
    <property type="entry name" value="FAD-linked_Oxase-like_C"/>
</dbReference>
<keyword evidence="5" id="KW-0560">Oxidoreductase</keyword>
<dbReference type="InterPro" id="IPR006094">
    <property type="entry name" value="Oxid_FAD_bind_N"/>
</dbReference>